<dbReference type="EMBL" id="CP016769">
    <property type="protein sequence ID" value="ASY10879.1"/>
    <property type="molecule type" value="Genomic_DNA"/>
</dbReference>
<sequence>MRGEESSANSKNFAESVDKLIADLDVPVLKQLLNAAGLDVSPIRDEIRSLVEAGPILAGANGPKKYLISFQNSAEARGTGGILGAFAIVEMNKGNLKVLRTGSNASLYSMSISTLPIDMPQEFLRLYGNNPGILQNSNLSPHFPYGAEIWMGLWKKAYNEDLDGVIAVDPSALSYILKATGPIELLNGEKITADNVVSETLERAYKRFEKDNKARKDYLVQILNAAAAKLVAQDFDRRKMVAGLVQGIIEHRILIYSTDKKAEEILSRSRVAGYMSKEPNNEFRTVIQNIDASKLDYYLDRDVVVESMECKDVKKTQVRIVVTNTLKSGKGLPAYVLTRADKGKPADLITGAHRFKVFIYGPTGAQLVDAWRENRTADLGGGSKERLRPVYVADVDLSPGESEELQANFAGGVGKITFIDQPLVRKTQIEIKDKC</sequence>
<dbReference type="InterPro" id="IPR025101">
    <property type="entry name" value="DUF4012"/>
</dbReference>
<proteinExistence type="predicted"/>
<evidence type="ECO:0000313" key="2">
    <source>
        <dbReference type="Proteomes" id="UP000217144"/>
    </source>
</evidence>
<keyword evidence="2" id="KW-1185">Reference proteome</keyword>
<dbReference type="KEGG" id="plan:A1s21148_05130"/>
<protein>
    <submittedName>
        <fullName evidence="1">DUF4012 domain-containing protein</fullName>
    </submittedName>
</protein>
<gene>
    <name evidence="1" type="ORF">A1s21148_05130</name>
</gene>
<dbReference type="Proteomes" id="UP000217144">
    <property type="component" value="Chromosome"/>
</dbReference>
<dbReference type="AlphaFoldDB" id="A0AAD0E3S5"/>
<name>A0AAD0E3S5_9ACTN</name>
<reference evidence="1 2" key="1">
    <citation type="submission" date="2016-07" db="EMBL/GenBank/DDBJ databases">
        <title>High microdiversification within the ubiquitous acI lineage of Actinobacteria.</title>
        <authorList>
            <person name="Neuenschwander S.M."/>
            <person name="Salcher M."/>
            <person name="Ghai R."/>
            <person name="Pernthaler J."/>
        </authorList>
    </citation>
    <scope>NUCLEOTIDE SEQUENCE [LARGE SCALE GENOMIC DNA]</scope>
    <source>
        <strain evidence="1">MMS-21-148</strain>
    </source>
</reference>
<evidence type="ECO:0000313" key="1">
    <source>
        <dbReference type="EMBL" id="ASY10879.1"/>
    </source>
</evidence>
<dbReference type="Pfam" id="PF13196">
    <property type="entry name" value="DUF4012"/>
    <property type="match status" value="1"/>
</dbReference>
<accession>A0AAD0E3S5</accession>
<organism evidence="1 2">
    <name type="scientific">Candidatus Planktophila lacus</name>
    <dbReference type="NCBI Taxonomy" id="1884913"/>
    <lineage>
        <taxon>Bacteria</taxon>
        <taxon>Bacillati</taxon>
        <taxon>Actinomycetota</taxon>
        <taxon>Actinomycetes</taxon>
        <taxon>Candidatus Nanopelagicales</taxon>
        <taxon>Candidatus Nanopelagicaceae</taxon>
        <taxon>Candidatus Planktophila</taxon>
    </lineage>
</organism>